<sequence>MAPNDSWLTRTMNAATAGVGNFAGGVVNAVGNGIAGAGRGAGASITNSSRGLGNSVREYGNSIKDATGASGPRASTATNPLGMAKSQTSVKIQQQAKPGNSHRGTARDPLGLGR</sequence>
<dbReference type="AlphaFoldDB" id="A0A8E2FD34"/>
<accession>A0A8E2FD34</accession>
<feature type="compositionally biased region" description="Polar residues" evidence="1">
    <location>
        <begin position="73"/>
        <end position="98"/>
    </location>
</feature>
<dbReference type="EMBL" id="KV748530">
    <property type="protein sequence ID" value="OCL14799.1"/>
    <property type="molecule type" value="Genomic_DNA"/>
</dbReference>
<reference evidence="2 3" key="1">
    <citation type="journal article" date="2016" name="Nat. Commun.">
        <title>Ectomycorrhizal ecology is imprinted in the genome of the dominant symbiotic fungus Cenococcum geophilum.</title>
        <authorList>
            <consortium name="DOE Joint Genome Institute"/>
            <person name="Peter M."/>
            <person name="Kohler A."/>
            <person name="Ohm R.A."/>
            <person name="Kuo A."/>
            <person name="Krutzmann J."/>
            <person name="Morin E."/>
            <person name="Arend M."/>
            <person name="Barry K.W."/>
            <person name="Binder M."/>
            <person name="Choi C."/>
            <person name="Clum A."/>
            <person name="Copeland A."/>
            <person name="Grisel N."/>
            <person name="Haridas S."/>
            <person name="Kipfer T."/>
            <person name="LaButti K."/>
            <person name="Lindquist E."/>
            <person name="Lipzen A."/>
            <person name="Maire R."/>
            <person name="Meier B."/>
            <person name="Mihaltcheva S."/>
            <person name="Molinier V."/>
            <person name="Murat C."/>
            <person name="Poggeler S."/>
            <person name="Quandt C.A."/>
            <person name="Sperisen C."/>
            <person name="Tritt A."/>
            <person name="Tisserant E."/>
            <person name="Crous P.W."/>
            <person name="Henrissat B."/>
            <person name="Nehls U."/>
            <person name="Egli S."/>
            <person name="Spatafora J.W."/>
            <person name="Grigoriev I.V."/>
            <person name="Martin F.M."/>
        </authorList>
    </citation>
    <scope>NUCLEOTIDE SEQUENCE [LARGE SCALE GENOMIC DNA]</scope>
    <source>
        <strain evidence="2 3">CBS 207.34</strain>
    </source>
</reference>
<evidence type="ECO:0000313" key="2">
    <source>
        <dbReference type="EMBL" id="OCL14799.1"/>
    </source>
</evidence>
<dbReference type="OrthoDB" id="3791134at2759"/>
<evidence type="ECO:0000256" key="1">
    <source>
        <dbReference type="SAM" id="MobiDB-lite"/>
    </source>
</evidence>
<feature type="region of interest" description="Disordered" evidence="1">
    <location>
        <begin position="37"/>
        <end position="114"/>
    </location>
</feature>
<keyword evidence="3" id="KW-1185">Reference proteome</keyword>
<proteinExistence type="predicted"/>
<protein>
    <submittedName>
        <fullName evidence="2">Uncharacterized protein</fullName>
    </submittedName>
</protein>
<organism evidence="2 3">
    <name type="scientific">Glonium stellatum</name>
    <dbReference type="NCBI Taxonomy" id="574774"/>
    <lineage>
        <taxon>Eukaryota</taxon>
        <taxon>Fungi</taxon>
        <taxon>Dikarya</taxon>
        <taxon>Ascomycota</taxon>
        <taxon>Pezizomycotina</taxon>
        <taxon>Dothideomycetes</taxon>
        <taxon>Pleosporomycetidae</taxon>
        <taxon>Gloniales</taxon>
        <taxon>Gloniaceae</taxon>
        <taxon>Glonium</taxon>
    </lineage>
</organism>
<name>A0A8E2FD34_9PEZI</name>
<gene>
    <name evidence="2" type="ORF">AOQ84DRAFT_351340</name>
</gene>
<dbReference type="Proteomes" id="UP000250140">
    <property type="component" value="Unassembled WGS sequence"/>
</dbReference>
<evidence type="ECO:0000313" key="3">
    <source>
        <dbReference type="Proteomes" id="UP000250140"/>
    </source>
</evidence>